<feature type="domain" description="Zinc-ribbon" evidence="1">
    <location>
        <begin position="3"/>
        <end position="93"/>
    </location>
</feature>
<evidence type="ECO:0000313" key="3">
    <source>
        <dbReference type="Proteomes" id="UP001305746"/>
    </source>
</evidence>
<dbReference type="Proteomes" id="UP001305746">
    <property type="component" value="Unassembled WGS sequence"/>
</dbReference>
<dbReference type="InterPro" id="IPR031321">
    <property type="entry name" value="UCP012641"/>
</dbReference>
<dbReference type="RefSeq" id="WP_322854841.1">
    <property type="nucleotide sequence ID" value="NZ_JAYDCJ010000003.1"/>
</dbReference>
<dbReference type="InterPro" id="IPR011201">
    <property type="entry name" value="Zinc-ribbon_6_bact"/>
</dbReference>
<dbReference type="Pfam" id="PF10005">
    <property type="entry name" value="Zn_ribbon_DZR_6"/>
    <property type="match status" value="1"/>
</dbReference>
<gene>
    <name evidence="2" type="ORF">U5822_06620</name>
</gene>
<accession>A0ABU5NWZ8</accession>
<comment type="caution">
    <text evidence="2">The sequence shown here is derived from an EMBL/GenBank/DDBJ whole genome shotgun (WGS) entry which is preliminary data.</text>
</comment>
<keyword evidence="3" id="KW-1185">Reference proteome</keyword>
<evidence type="ECO:0000313" key="2">
    <source>
        <dbReference type="EMBL" id="MEA1080335.1"/>
    </source>
</evidence>
<dbReference type="EMBL" id="JAYDCJ010000003">
    <property type="protein sequence ID" value="MEA1080335.1"/>
    <property type="molecule type" value="Genomic_DNA"/>
</dbReference>
<name>A0ABU5NWZ8_9GAMM</name>
<reference evidence="2 3" key="1">
    <citation type="submission" date="2023-12" db="EMBL/GenBank/DDBJ databases">
        <title>Marinobacter qingdaonensis sp. nov., isolated from the intertidal sediment of Qingdao, PR China.</title>
        <authorList>
            <person name="Li Y."/>
        </authorList>
    </citation>
    <scope>NUCLEOTIDE SEQUENCE [LARGE SCALE GENOMIC DNA]</scope>
    <source>
        <strain evidence="2 3">ASW11-75</strain>
    </source>
</reference>
<dbReference type="PIRSF" id="PIRSF012641">
    <property type="entry name" value="UCP012641"/>
    <property type="match status" value="1"/>
</dbReference>
<protein>
    <submittedName>
        <fullName evidence="2">Zinc-binding peptidase</fullName>
    </submittedName>
</protein>
<organism evidence="2 3">
    <name type="scientific">Marinobacter qingdaonensis</name>
    <dbReference type="NCBI Taxonomy" id="3108486"/>
    <lineage>
        <taxon>Bacteria</taxon>
        <taxon>Pseudomonadati</taxon>
        <taxon>Pseudomonadota</taxon>
        <taxon>Gammaproteobacteria</taxon>
        <taxon>Pseudomonadales</taxon>
        <taxon>Marinobacteraceae</taxon>
        <taxon>Marinobacter</taxon>
    </lineage>
</organism>
<evidence type="ECO:0000259" key="1">
    <source>
        <dbReference type="Pfam" id="PF10005"/>
    </source>
</evidence>
<proteinExistence type="predicted"/>
<dbReference type="Pfam" id="PF15887">
    <property type="entry name" value="Peptidase_Mx"/>
    <property type="match status" value="1"/>
</dbReference>
<sequence length="353" mass="40439">MKLFYCGRCANLLYFENSCCTSCGTALGFDPGAMDLLAVDPQGQDTWVSVGGAGQYRLCANYKNQGACNWLVPASDDHDYCVACRLNRTIPDLGVTSHYGLWHRLEKEKRRLVYALLRLGLPCAPRQEEQAGLAFDFLADQPARFDERSRVLTGHAQGVITLNIAEADPVERERMRGQMVEPYRTVLGHFRHESGHYYWDQLVRNSTWLAPVRDLFGDDTRDYRQALDQHYQQGPPAQWQNDYISAYASSHAWEDWAETWAHYLHMVDTLETAWQFGLRVQARHEADVSVAADPDFDPYQATCFDELIKHWLPLTLALNSLNRSMGHDFAYPFVLADRVVEKLRLVHRIIHNG</sequence>
<dbReference type="Gene3D" id="3.40.390.70">
    <property type="match status" value="1"/>
</dbReference>